<proteinExistence type="predicted"/>
<reference evidence="1 2" key="1">
    <citation type="journal article" date="2024" name="G3 (Bethesda)">
        <title>Genome assembly of Hibiscus sabdariffa L. provides insights into metabolisms of medicinal natural products.</title>
        <authorList>
            <person name="Kim T."/>
        </authorList>
    </citation>
    <scope>NUCLEOTIDE SEQUENCE [LARGE SCALE GENOMIC DNA]</scope>
    <source>
        <strain evidence="1">TK-2024</strain>
        <tissue evidence="1">Old leaves</tissue>
    </source>
</reference>
<keyword evidence="2" id="KW-1185">Reference proteome</keyword>
<gene>
    <name evidence="1" type="ORF">V6N11_038117</name>
</gene>
<organism evidence="1 2">
    <name type="scientific">Hibiscus sabdariffa</name>
    <name type="common">roselle</name>
    <dbReference type="NCBI Taxonomy" id="183260"/>
    <lineage>
        <taxon>Eukaryota</taxon>
        <taxon>Viridiplantae</taxon>
        <taxon>Streptophyta</taxon>
        <taxon>Embryophyta</taxon>
        <taxon>Tracheophyta</taxon>
        <taxon>Spermatophyta</taxon>
        <taxon>Magnoliopsida</taxon>
        <taxon>eudicotyledons</taxon>
        <taxon>Gunneridae</taxon>
        <taxon>Pentapetalae</taxon>
        <taxon>rosids</taxon>
        <taxon>malvids</taxon>
        <taxon>Malvales</taxon>
        <taxon>Malvaceae</taxon>
        <taxon>Malvoideae</taxon>
        <taxon>Hibiscus</taxon>
    </lineage>
</organism>
<dbReference type="EMBL" id="JBBPBN010000709">
    <property type="protein sequence ID" value="KAK8483026.1"/>
    <property type="molecule type" value="Genomic_DNA"/>
</dbReference>
<accession>A0ABR1ZRJ8</accession>
<sequence length="78" mass="8919">MFDHVYLFYCYCRFCNLLLAVTLTEKEKGTGIQSLLVGTNTLKSCHLAGLRMDEFGNPCVCVEDLLKKKYNGMDECRL</sequence>
<name>A0ABR1ZRJ8_9ROSI</name>
<dbReference type="Proteomes" id="UP001396334">
    <property type="component" value="Unassembled WGS sequence"/>
</dbReference>
<comment type="caution">
    <text evidence="1">The sequence shown here is derived from an EMBL/GenBank/DDBJ whole genome shotgun (WGS) entry which is preliminary data.</text>
</comment>
<evidence type="ECO:0000313" key="1">
    <source>
        <dbReference type="EMBL" id="KAK8483026.1"/>
    </source>
</evidence>
<evidence type="ECO:0000313" key="2">
    <source>
        <dbReference type="Proteomes" id="UP001396334"/>
    </source>
</evidence>
<protein>
    <submittedName>
        <fullName evidence="1">Uncharacterized protein</fullName>
    </submittedName>
</protein>